<name>A0A811BLU2_9VIRU</name>
<dbReference type="Proteomes" id="UP001253637">
    <property type="component" value="Segment"/>
</dbReference>
<evidence type="ECO:0000313" key="2">
    <source>
        <dbReference type="EMBL" id="BCU02738.1"/>
    </source>
</evidence>
<evidence type="ECO:0000256" key="1">
    <source>
        <dbReference type="SAM" id="MobiDB-lite"/>
    </source>
</evidence>
<protein>
    <submittedName>
        <fullName evidence="2">Uncharacterized protein</fullName>
    </submittedName>
</protein>
<accession>A0A811BLU2</accession>
<sequence length="579" mass="61586">MADIEVDAMAVESSAPTLADLPDEVRDAIVRMLSKPRHLAAARCASRLLGGGDMEALTMRWAVRHMFSLVRSEAPLPLIAAVVDANLHLVAFDTLYAAVLGERMDVLRMVHAALEVRAHLCAVSFRAVSSSSPPPPSSNCAVAADAHVPGFPLFFFGCFVVDGLLPCVCARPQRRVPTPSPSGHYDLVSPIKAALRGGHVDAARYLINRAVAGVRYDPREDDALAATAAGSGHAGAMAFAHDRLPPGTGSAPCSCQSDLGDLAWAAPLPGAALWLNEHGCGGYVAPTARHLRAALARQHDEMLRAVLAEIDPALVVPSLEIDQALYSMSPFGCLSTISVAVEAGLIARPLPIFASAGAVGYTALLDYAAARFGTPRDAMRGAAIAAAGASKNQGLDAIQWIAARRPDVIDSPIMWTAIACASVDVVRAIDDVLAVPFDWQRAAHAVLRRGSAKLLRYAVEEKAMVIDAMSVQGPVWLTAKITRYMLQRWGIEQVQPILDAASIHNGRRGRTDWSWLDAASGACTAERYIAASARALYAIEVHCELPPCTCRRCDEAAGSRPPKRQRPDPVATPAMSPRP</sequence>
<organism evidence="2 3">
    <name type="scientific">Pandoravirus japonicus</name>
    <dbReference type="NCBI Taxonomy" id="2823154"/>
    <lineage>
        <taxon>Viruses</taxon>
        <taxon>Pandoravirus</taxon>
    </lineage>
</organism>
<reference evidence="2" key="1">
    <citation type="submission" date="2021-04" db="EMBL/GenBank/DDBJ databases">
        <title>Draft Genome Sequence of Pandoravirus japonicus, Isolated from the Sabaishi River of Niigata, Japan.</title>
        <authorList>
            <person name="Hosokawa N."/>
            <person name="Takahashi H."/>
            <person name="Aoki K."/>
            <person name="Takemura M."/>
        </authorList>
    </citation>
    <scope>NUCLEOTIDE SEQUENCE</scope>
</reference>
<feature type="region of interest" description="Disordered" evidence="1">
    <location>
        <begin position="554"/>
        <end position="579"/>
    </location>
</feature>
<proteinExistence type="predicted"/>
<dbReference type="EMBL" id="LC625835">
    <property type="protein sequence ID" value="BCU02738.1"/>
    <property type="molecule type" value="Genomic_DNA"/>
</dbReference>
<evidence type="ECO:0000313" key="3">
    <source>
        <dbReference type="Proteomes" id="UP001253637"/>
    </source>
</evidence>